<dbReference type="Proteomes" id="UP000188268">
    <property type="component" value="Unassembled WGS sequence"/>
</dbReference>
<name>A0A1R3KZ55_COCAP</name>
<comment type="caution">
    <text evidence="1">The sequence shown here is derived from an EMBL/GenBank/DDBJ whole genome shotgun (WGS) entry which is preliminary data.</text>
</comment>
<dbReference type="EMBL" id="AWWV01000061">
    <property type="protein sequence ID" value="OMP12371.1"/>
    <property type="molecule type" value="Genomic_DNA"/>
</dbReference>
<protein>
    <submittedName>
        <fullName evidence="1">Uncharacterized protein</fullName>
    </submittedName>
</protein>
<evidence type="ECO:0000313" key="2">
    <source>
        <dbReference type="Proteomes" id="UP000188268"/>
    </source>
</evidence>
<dbReference type="AlphaFoldDB" id="A0A1R3KZ55"/>
<proteinExistence type="predicted"/>
<reference evidence="1 2" key="1">
    <citation type="submission" date="2013-09" db="EMBL/GenBank/DDBJ databases">
        <title>Corchorus capsularis genome sequencing.</title>
        <authorList>
            <person name="Alam M."/>
            <person name="Haque M.S."/>
            <person name="Islam M.S."/>
            <person name="Emdad E.M."/>
            <person name="Islam M.M."/>
            <person name="Ahmed B."/>
            <person name="Halim A."/>
            <person name="Hossen Q.M.M."/>
            <person name="Hossain M.Z."/>
            <person name="Ahmed R."/>
            <person name="Khan M.M."/>
            <person name="Islam R."/>
            <person name="Rashid M.M."/>
            <person name="Khan S.A."/>
            <person name="Rahman M.S."/>
            <person name="Alam M."/>
        </authorList>
    </citation>
    <scope>NUCLEOTIDE SEQUENCE [LARGE SCALE GENOMIC DNA]</scope>
    <source>
        <strain evidence="2">cv. CVL-1</strain>
        <tissue evidence="1">Whole seedling</tissue>
    </source>
</reference>
<gene>
    <name evidence="1" type="ORF">CCACVL1_00020</name>
</gene>
<keyword evidence="2" id="KW-1185">Reference proteome</keyword>
<feature type="non-terminal residue" evidence="1">
    <location>
        <position position="1"/>
    </location>
</feature>
<sequence>VASIASLERSKAYNSWVHGLLPAFTVTVGQ</sequence>
<evidence type="ECO:0000313" key="1">
    <source>
        <dbReference type="EMBL" id="OMP12371.1"/>
    </source>
</evidence>
<organism evidence="1 2">
    <name type="scientific">Corchorus capsularis</name>
    <name type="common">Jute</name>
    <dbReference type="NCBI Taxonomy" id="210143"/>
    <lineage>
        <taxon>Eukaryota</taxon>
        <taxon>Viridiplantae</taxon>
        <taxon>Streptophyta</taxon>
        <taxon>Embryophyta</taxon>
        <taxon>Tracheophyta</taxon>
        <taxon>Spermatophyta</taxon>
        <taxon>Magnoliopsida</taxon>
        <taxon>eudicotyledons</taxon>
        <taxon>Gunneridae</taxon>
        <taxon>Pentapetalae</taxon>
        <taxon>rosids</taxon>
        <taxon>malvids</taxon>
        <taxon>Malvales</taxon>
        <taxon>Malvaceae</taxon>
        <taxon>Grewioideae</taxon>
        <taxon>Apeibeae</taxon>
        <taxon>Corchorus</taxon>
    </lineage>
</organism>
<dbReference type="Gramene" id="OMP12371">
    <property type="protein sequence ID" value="OMP12371"/>
    <property type="gene ID" value="CCACVL1_00020"/>
</dbReference>
<accession>A0A1R3KZ55</accession>